<dbReference type="OrthoDB" id="5178262at2"/>
<organism evidence="1 2">
    <name type="scientific">Thiorhodovibrio frisius</name>
    <dbReference type="NCBI Taxonomy" id="631362"/>
    <lineage>
        <taxon>Bacteria</taxon>
        <taxon>Pseudomonadati</taxon>
        <taxon>Pseudomonadota</taxon>
        <taxon>Gammaproteobacteria</taxon>
        <taxon>Chromatiales</taxon>
        <taxon>Chromatiaceae</taxon>
        <taxon>Thiorhodovibrio</taxon>
    </lineage>
</organism>
<name>H8Z3R5_9GAMM</name>
<dbReference type="InterPro" id="IPR011044">
    <property type="entry name" value="Quino_amine_DH_bsu"/>
</dbReference>
<keyword evidence="2" id="KW-1185">Reference proteome</keyword>
<dbReference type="SUPFAM" id="SSF50969">
    <property type="entry name" value="YVTN repeat-like/Quinoprotein amine dehydrogenase"/>
    <property type="match status" value="1"/>
</dbReference>
<reference evidence="2" key="1">
    <citation type="submission" date="2011-06" db="EMBL/GenBank/DDBJ databases">
        <authorList>
            <consortium name="US DOE Joint Genome Institute (JGI-PGF)"/>
            <person name="Lucas S."/>
            <person name="Han J."/>
            <person name="Lapidus A."/>
            <person name="Cheng J.-F."/>
            <person name="Goodwin L."/>
            <person name="Pitluck S."/>
            <person name="Peters L."/>
            <person name="Land M.L."/>
            <person name="Hauser L."/>
            <person name="Vogl K."/>
            <person name="Liu Z."/>
            <person name="Overmann J."/>
            <person name="Frigaard N.-U."/>
            <person name="Bryant D.A."/>
            <person name="Woyke T.J."/>
        </authorList>
    </citation>
    <scope>NUCLEOTIDE SEQUENCE [LARGE SCALE GENOMIC DNA]</scope>
    <source>
        <strain evidence="2">970</strain>
    </source>
</reference>
<dbReference type="HOGENOM" id="CLU_608240_0_0_6"/>
<dbReference type="InterPro" id="IPR015943">
    <property type="entry name" value="WD40/YVTN_repeat-like_dom_sf"/>
</dbReference>
<dbReference type="AlphaFoldDB" id="H8Z3R5"/>
<evidence type="ECO:0000313" key="1">
    <source>
        <dbReference type="EMBL" id="EIC20054.1"/>
    </source>
</evidence>
<dbReference type="Gene3D" id="2.130.10.10">
    <property type="entry name" value="YVTN repeat-like/Quinoprotein amine dehydrogenase"/>
    <property type="match status" value="1"/>
</dbReference>
<evidence type="ECO:0000313" key="2">
    <source>
        <dbReference type="Proteomes" id="UP000002964"/>
    </source>
</evidence>
<protein>
    <recommendedName>
        <fullName evidence="3">Methanethiol oxidase</fullName>
    </recommendedName>
</protein>
<accession>H8Z3R5</accession>
<evidence type="ECO:0008006" key="3">
    <source>
        <dbReference type="Google" id="ProtNLM"/>
    </source>
</evidence>
<sequence>MDKRVVKANFRTVDFDNHKKLNSVVVYGAVRNHLRTHTYFIFDLWHSKCHIVDLSNLYTLQNFYRCLKTVERNNYKDYKSFPLLRTLFQDGTYTLKQFGVLVGANIPHHIRYIGDKRFWIGNVGTHNALICDLEKQQVTSIIPDTEDVLLGPQISYDEKTGEVFFLTYGINGHLQLTLVDPQFKNRFSIRKWNPKTDEITTVWSDDINCMLVDGFRVTADQSYAIFSDLRFALDKDCQFDLNAVYVVDLKTQKTWEIPGLKGSAHVEPDPDDPSVFYISEHQIGIIVRDHVTEEEATKNEDLTLIARVKFVTKEVGGFVGAAALHKYRMTPEGPVLLGTYAAGKDFLRATWHFAFKNRGRKYIASISSPYIVIIDAETMTLHKKIDTGLKPLYGLQVSEDGEQFYCNCFFDFLIVDFETGKVQATFSFGKERDGHVFHISAHTLKVDHFF</sequence>
<dbReference type="RefSeq" id="WP_009150457.1">
    <property type="nucleotide sequence ID" value="NZ_CP121471.1"/>
</dbReference>
<gene>
    <name evidence="1" type="ORF">Thi970DRAFT_03666</name>
</gene>
<reference evidence="1 2" key="2">
    <citation type="submission" date="2011-11" db="EMBL/GenBank/DDBJ databases">
        <authorList>
            <consortium name="US DOE Joint Genome Institute"/>
            <person name="Lucas S."/>
            <person name="Han J."/>
            <person name="Lapidus A."/>
            <person name="Cheng J.-F."/>
            <person name="Goodwin L."/>
            <person name="Pitluck S."/>
            <person name="Peters L."/>
            <person name="Ovchinnikova G."/>
            <person name="Zhang X."/>
            <person name="Detter J.C."/>
            <person name="Han C."/>
            <person name="Tapia R."/>
            <person name="Land M."/>
            <person name="Hauser L."/>
            <person name="Kyrpides N."/>
            <person name="Ivanova N."/>
            <person name="Pagani I."/>
            <person name="Vogl K."/>
            <person name="Liu Z."/>
            <person name="Overmann J."/>
            <person name="Frigaard N.-U."/>
            <person name="Bryant D."/>
            <person name="Woyke T."/>
        </authorList>
    </citation>
    <scope>NUCLEOTIDE SEQUENCE [LARGE SCALE GENOMIC DNA]</scope>
    <source>
        <strain evidence="1 2">970</strain>
    </source>
</reference>
<proteinExistence type="predicted"/>
<dbReference type="Proteomes" id="UP000002964">
    <property type="component" value="Unassembled WGS sequence"/>
</dbReference>
<dbReference type="eggNOG" id="ENOG5033PM8">
    <property type="taxonomic scope" value="Bacteria"/>
</dbReference>
<dbReference type="EMBL" id="JH603170">
    <property type="protein sequence ID" value="EIC20054.1"/>
    <property type="molecule type" value="Genomic_DNA"/>
</dbReference>